<dbReference type="CDD" id="cd00138">
    <property type="entry name" value="PLDc_SF"/>
    <property type="match status" value="1"/>
</dbReference>
<accession>A0A511ME22</accession>
<keyword evidence="3" id="KW-1185">Reference proteome</keyword>
<dbReference type="Proteomes" id="UP000321424">
    <property type="component" value="Unassembled WGS sequence"/>
</dbReference>
<dbReference type="GO" id="GO:0003824">
    <property type="term" value="F:catalytic activity"/>
    <property type="evidence" value="ECO:0007669"/>
    <property type="project" value="InterPro"/>
</dbReference>
<dbReference type="PROSITE" id="PS50035">
    <property type="entry name" value="PLD"/>
    <property type="match status" value="1"/>
</dbReference>
<feature type="domain" description="PLD phosphodiesterase" evidence="1">
    <location>
        <begin position="197"/>
        <end position="224"/>
    </location>
</feature>
<evidence type="ECO:0000313" key="3">
    <source>
        <dbReference type="Proteomes" id="UP000321424"/>
    </source>
</evidence>
<proteinExistence type="predicted"/>
<sequence>MTGLVGLVPLAELLAEAAGSREGAVRFAAEIFHRGASGLPRANNNVAYAVRAQLAAVGVVTNSGAPILHRAAELTIVCEVLAASKLPIPAPAAEPRLVFSAPAGTAPIADIERLDGLVLDVIRRATHTLHIGGAFWNDEGFERLEEVLLPALTVRTTNAVIYANNPPEKRHRDSLIERLDRLVAAGPVALRWFRGRRPTMLHAKFVIADRQFGYLGTANLTSWGLQGHIEAGIELSSAQAERFVIFLEELEAAGLFTDVPHT</sequence>
<dbReference type="Gene3D" id="3.30.870.10">
    <property type="entry name" value="Endonuclease Chain A"/>
    <property type="match status" value="1"/>
</dbReference>
<dbReference type="InterPro" id="IPR001736">
    <property type="entry name" value="PLipase_D/transphosphatidylase"/>
</dbReference>
<dbReference type="EMBL" id="BJXA01000019">
    <property type="protein sequence ID" value="GEM38839.1"/>
    <property type="molecule type" value="Genomic_DNA"/>
</dbReference>
<comment type="caution">
    <text evidence="2">The sequence shown here is derived from an EMBL/GenBank/DDBJ whole genome shotgun (WGS) entry which is preliminary data.</text>
</comment>
<reference evidence="2 3" key="1">
    <citation type="submission" date="2019-07" db="EMBL/GenBank/DDBJ databases">
        <title>Whole genome shotgun sequence of Nocardia ninae NBRC 108245.</title>
        <authorList>
            <person name="Hosoyama A."/>
            <person name="Uohara A."/>
            <person name="Ohji S."/>
            <person name="Ichikawa N."/>
        </authorList>
    </citation>
    <scope>NUCLEOTIDE SEQUENCE [LARGE SCALE GENOMIC DNA]</scope>
    <source>
        <strain evidence="2 3">NBRC 108245</strain>
    </source>
</reference>
<name>A0A511ME22_9NOCA</name>
<dbReference type="InterPro" id="IPR025202">
    <property type="entry name" value="PLD-like_dom"/>
</dbReference>
<evidence type="ECO:0000259" key="1">
    <source>
        <dbReference type="PROSITE" id="PS50035"/>
    </source>
</evidence>
<dbReference type="GO" id="GO:0006793">
    <property type="term" value="P:phosphorus metabolic process"/>
    <property type="evidence" value="ECO:0007669"/>
    <property type="project" value="UniProtKB-ARBA"/>
</dbReference>
<dbReference type="Pfam" id="PF13091">
    <property type="entry name" value="PLDc_2"/>
    <property type="match status" value="1"/>
</dbReference>
<organism evidence="2 3">
    <name type="scientific">Nocardia ninae NBRC 108245</name>
    <dbReference type="NCBI Taxonomy" id="1210091"/>
    <lineage>
        <taxon>Bacteria</taxon>
        <taxon>Bacillati</taxon>
        <taxon>Actinomycetota</taxon>
        <taxon>Actinomycetes</taxon>
        <taxon>Mycobacteriales</taxon>
        <taxon>Nocardiaceae</taxon>
        <taxon>Nocardia</taxon>
    </lineage>
</organism>
<evidence type="ECO:0000313" key="2">
    <source>
        <dbReference type="EMBL" id="GEM38839.1"/>
    </source>
</evidence>
<dbReference type="AlphaFoldDB" id="A0A511ME22"/>
<dbReference type="SUPFAM" id="SSF56024">
    <property type="entry name" value="Phospholipase D/nuclease"/>
    <property type="match status" value="1"/>
</dbReference>
<gene>
    <name evidence="2" type="ORF">NN4_33580</name>
</gene>
<protein>
    <recommendedName>
        <fullName evidence="1">PLD phosphodiesterase domain-containing protein</fullName>
    </recommendedName>
</protein>